<gene>
    <name evidence="2" type="ORF">HLH28_00665</name>
</gene>
<dbReference type="EMBL" id="JABEQM010000001">
    <property type="protein sequence ID" value="MBB2200104.1"/>
    <property type="molecule type" value="Genomic_DNA"/>
</dbReference>
<accession>A0A7W4K495</accession>
<feature type="transmembrane region" description="Helical" evidence="1">
    <location>
        <begin position="119"/>
        <end position="139"/>
    </location>
</feature>
<evidence type="ECO:0000313" key="2">
    <source>
        <dbReference type="EMBL" id="MBB2200104.1"/>
    </source>
</evidence>
<dbReference type="Proteomes" id="UP000578030">
    <property type="component" value="Unassembled WGS sequence"/>
</dbReference>
<keyword evidence="1" id="KW-0812">Transmembrane</keyword>
<keyword evidence="1" id="KW-0472">Membrane</keyword>
<comment type="caution">
    <text evidence="2">The sequence shown here is derived from an EMBL/GenBank/DDBJ whole genome shotgun (WGS) entry which is preliminary data.</text>
</comment>
<reference evidence="2 3" key="1">
    <citation type="submission" date="2020-04" db="EMBL/GenBank/DDBJ databases">
        <title>Description of novel Gluconacetobacter.</title>
        <authorList>
            <person name="Sombolestani A."/>
        </authorList>
    </citation>
    <scope>NUCLEOTIDE SEQUENCE [LARGE SCALE GENOMIC DNA]</scope>
    <source>
        <strain evidence="2 3">LMG 27802</strain>
    </source>
</reference>
<feature type="transmembrane region" description="Helical" evidence="1">
    <location>
        <begin position="145"/>
        <end position="164"/>
    </location>
</feature>
<protein>
    <submittedName>
        <fullName evidence="2">Uncharacterized protein</fullName>
    </submittedName>
</protein>
<proteinExistence type="predicted"/>
<evidence type="ECO:0000313" key="3">
    <source>
        <dbReference type="Proteomes" id="UP000578030"/>
    </source>
</evidence>
<dbReference type="AlphaFoldDB" id="A0A7W4K495"/>
<organism evidence="2 3">
    <name type="scientific">Gluconacetobacter tumulisoli</name>
    <dbReference type="NCBI Taxonomy" id="1286189"/>
    <lineage>
        <taxon>Bacteria</taxon>
        <taxon>Pseudomonadati</taxon>
        <taxon>Pseudomonadota</taxon>
        <taxon>Alphaproteobacteria</taxon>
        <taxon>Acetobacterales</taxon>
        <taxon>Acetobacteraceae</taxon>
        <taxon>Gluconacetobacter</taxon>
    </lineage>
</organism>
<evidence type="ECO:0000256" key="1">
    <source>
        <dbReference type="SAM" id="Phobius"/>
    </source>
</evidence>
<dbReference type="RefSeq" id="WP_182953166.1">
    <property type="nucleotide sequence ID" value="NZ_JABEQM010000001.1"/>
</dbReference>
<keyword evidence="1" id="KW-1133">Transmembrane helix</keyword>
<keyword evidence="3" id="KW-1185">Reference proteome</keyword>
<feature type="transmembrane region" description="Helical" evidence="1">
    <location>
        <begin position="46"/>
        <end position="67"/>
    </location>
</feature>
<sequence>METLDFRKTIAPDVSFSTESTLPCRDLFLRNAPEASRAGTARGRDALFIFACDVLSFILSFCVIHLISAGGERLLHPTAPPSHLDPIPPADQVTLLTLMVLIFLRQGHYPGRGPFWDETRIVTLSALGAALLSGAFALGHHASAYALPITGGPLVLFALLAPIARQAARRFLCRGRTARPGHDPRGPAPSFHVRNHVAGLS</sequence>
<feature type="transmembrane region" description="Helical" evidence="1">
    <location>
        <begin position="87"/>
        <end position="107"/>
    </location>
</feature>
<name>A0A7W4K495_9PROT</name>